<gene>
    <name evidence="1" type="ORF">AALO_G00228090</name>
</gene>
<dbReference type="AlphaFoldDB" id="A0AAV6FYQ4"/>
<organism evidence="1 2">
    <name type="scientific">Alosa alosa</name>
    <name type="common">allis shad</name>
    <dbReference type="NCBI Taxonomy" id="278164"/>
    <lineage>
        <taxon>Eukaryota</taxon>
        <taxon>Metazoa</taxon>
        <taxon>Chordata</taxon>
        <taxon>Craniata</taxon>
        <taxon>Vertebrata</taxon>
        <taxon>Euteleostomi</taxon>
        <taxon>Actinopterygii</taxon>
        <taxon>Neopterygii</taxon>
        <taxon>Teleostei</taxon>
        <taxon>Clupei</taxon>
        <taxon>Clupeiformes</taxon>
        <taxon>Clupeoidei</taxon>
        <taxon>Clupeidae</taxon>
        <taxon>Alosa</taxon>
    </lineage>
</organism>
<sequence>MIKVPFGVLSSVLQTHTHCRMDSGHKHTHSAAWTQDTHTHTLCCVDSGHTHTHFAAWIQDTHTHTLLRGLSSSACLPASLSPCLPVCLSCVGPETPAGSGAPWVWPPKNPVSLAAPNS</sequence>
<protein>
    <submittedName>
        <fullName evidence="1">Uncharacterized protein</fullName>
    </submittedName>
</protein>
<comment type="caution">
    <text evidence="1">The sequence shown here is derived from an EMBL/GenBank/DDBJ whole genome shotgun (WGS) entry which is preliminary data.</text>
</comment>
<reference evidence="1 2" key="1">
    <citation type="submission" date="2020-10" db="EMBL/GenBank/DDBJ databases">
        <title>Chromosome-scale genome assembly of the Allis shad, Alosa alosa.</title>
        <authorList>
            <person name="Margot Z."/>
            <person name="Christophe K."/>
            <person name="Cabau C."/>
            <person name="Louis A."/>
            <person name="Berthelot C."/>
            <person name="Parey E."/>
            <person name="Roest Crollius H."/>
            <person name="Montfort J."/>
            <person name="Robinson-Rechavi M."/>
            <person name="Bucao C."/>
            <person name="Bouchez O."/>
            <person name="Gislard M."/>
            <person name="Lluch J."/>
            <person name="Milhes M."/>
            <person name="Lampietro C."/>
            <person name="Lopez Roques C."/>
            <person name="Donnadieu C."/>
            <person name="Braasch I."/>
            <person name="Desvignes T."/>
            <person name="Postlethwait J."/>
            <person name="Bobe J."/>
            <person name="Guiguen Y."/>
        </authorList>
    </citation>
    <scope>NUCLEOTIDE SEQUENCE [LARGE SCALE GENOMIC DNA]</scope>
    <source>
        <strain evidence="1">M-15738</strain>
        <tissue evidence="1">Blood</tissue>
    </source>
</reference>
<evidence type="ECO:0000313" key="1">
    <source>
        <dbReference type="EMBL" id="KAG5267979.1"/>
    </source>
</evidence>
<proteinExistence type="predicted"/>
<dbReference type="Proteomes" id="UP000823561">
    <property type="component" value="Chromosome 17"/>
</dbReference>
<feature type="non-terminal residue" evidence="1">
    <location>
        <position position="118"/>
    </location>
</feature>
<dbReference type="EMBL" id="JADWDJ010000017">
    <property type="protein sequence ID" value="KAG5267979.1"/>
    <property type="molecule type" value="Genomic_DNA"/>
</dbReference>
<evidence type="ECO:0000313" key="2">
    <source>
        <dbReference type="Proteomes" id="UP000823561"/>
    </source>
</evidence>
<name>A0AAV6FYQ4_9TELE</name>
<accession>A0AAV6FYQ4</accession>
<keyword evidence="2" id="KW-1185">Reference proteome</keyword>